<protein>
    <recommendedName>
        <fullName evidence="1">F-box domain-containing protein</fullName>
    </recommendedName>
</protein>
<evidence type="ECO:0000313" key="2">
    <source>
        <dbReference type="EMBL" id="TCD66032.1"/>
    </source>
</evidence>
<dbReference type="AlphaFoldDB" id="A0A4R0RFG8"/>
<sequence>MLVKTITYLDDLTVHSGSISAPCRCKSVSETLLLSTREEIEKEIAGHVALVVHLRRRLNTLAPIDDLPAELLAQIFRHFIRAVSTQTNFPQRLLACVCRKWNEVVHGTPGLWTQVYMTSYPSLRRHRFLSQLLEKSEDVPLMVWVDDGLIFQDLRYQTSSNPRFSMRLIAQHIDRVTVLHLAQRHEDIESSLSLLPQMAPRLIALKVAALVAQRTISGALAGPRGVRSMRVAIPSIYSSQLRELVLENCQLPWVSKVLPRSLTHLSIVTDVHHGRLEGEATVTYDDIMKVLATLSQLSHLHLRCHLPVASPDANTTQAVRTVTLPRLESLHIDDQAPTCLYLLQHLIISPSATVNSSLKSFLQTHIPELTSWVVSRIRAEQHDLSLPTPSTLLIGDGRVQMVRSKDDGEYRGPNYWTDSDFAIRVLGSSFEQSVSTWFLRDVFPRILDWVRNVTTLYICDSGCFGSHDGFPFNPEREALWRTVLHSMPNITRLALSTDIRLPALLAECADGGQCASVDGTSSLASRFLLPKLSAVKMEIFPFVPEPKPEQMRLRTSVLDWRDTLRTRKAAGCPDISMILAYCPNVVEEHLAMLREVAEVEHITGR</sequence>
<dbReference type="Gene3D" id="3.80.10.10">
    <property type="entry name" value="Ribonuclease Inhibitor"/>
    <property type="match status" value="1"/>
</dbReference>
<dbReference type="Proteomes" id="UP000292702">
    <property type="component" value="Unassembled WGS sequence"/>
</dbReference>
<reference evidence="2 3" key="1">
    <citation type="submission" date="2018-11" db="EMBL/GenBank/DDBJ databases">
        <title>Genome assembly of Steccherinum ochraceum LE-BIN_3174, the white-rot fungus of the Steccherinaceae family (The Residual Polyporoid clade, Polyporales, Basidiomycota).</title>
        <authorList>
            <person name="Fedorova T.V."/>
            <person name="Glazunova O.A."/>
            <person name="Landesman E.O."/>
            <person name="Moiseenko K.V."/>
            <person name="Psurtseva N.V."/>
            <person name="Savinova O.S."/>
            <person name="Shakhova N.V."/>
            <person name="Tyazhelova T.V."/>
            <person name="Vasina D.V."/>
        </authorList>
    </citation>
    <scope>NUCLEOTIDE SEQUENCE [LARGE SCALE GENOMIC DNA]</scope>
    <source>
        <strain evidence="2 3">LE-BIN_3174</strain>
    </source>
</reference>
<dbReference type="SUPFAM" id="SSF81383">
    <property type="entry name" value="F-box domain"/>
    <property type="match status" value="1"/>
</dbReference>
<dbReference type="EMBL" id="RWJN01000152">
    <property type="protein sequence ID" value="TCD66032.1"/>
    <property type="molecule type" value="Genomic_DNA"/>
</dbReference>
<keyword evidence="3" id="KW-1185">Reference proteome</keyword>
<feature type="domain" description="F-box" evidence="1">
    <location>
        <begin position="64"/>
        <end position="117"/>
    </location>
</feature>
<dbReference type="Pfam" id="PF12937">
    <property type="entry name" value="F-box-like"/>
    <property type="match status" value="1"/>
</dbReference>
<evidence type="ECO:0000313" key="3">
    <source>
        <dbReference type="Proteomes" id="UP000292702"/>
    </source>
</evidence>
<accession>A0A4R0RFG8</accession>
<proteinExistence type="predicted"/>
<organism evidence="2 3">
    <name type="scientific">Steccherinum ochraceum</name>
    <dbReference type="NCBI Taxonomy" id="92696"/>
    <lineage>
        <taxon>Eukaryota</taxon>
        <taxon>Fungi</taxon>
        <taxon>Dikarya</taxon>
        <taxon>Basidiomycota</taxon>
        <taxon>Agaricomycotina</taxon>
        <taxon>Agaricomycetes</taxon>
        <taxon>Polyporales</taxon>
        <taxon>Steccherinaceae</taxon>
        <taxon>Steccherinum</taxon>
    </lineage>
</organism>
<dbReference type="SUPFAM" id="SSF52047">
    <property type="entry name" value="RNI-like"/>
    <property type="match status" value="1"/>
</dbReference>
<dbReference type="InterPro" id="IPR001810">
    <property type="entry name" value="F-box_dom"/>
</dbReference>
<comment type="caution">
    <text evidence="2">The sequence shown here is derived from an EMBL/GenBank/DDBJ whole genome shotgun (WGS) entry which is preliminary data.</text>
</comment>
<dbReference type="InterPro" id="IPR036047">
    <property type="entry name" value="F-box-like_dom_sf"/>
</dbReference>
<name>A0A4R0RFG8_9APHY</name>
<dbReference type="InterPro" id="IPR032675">
    <property type="entry name" value="LRR_dom_sf"/>
</dbReference>
<gene>
    <name evidence="2" type="ORF">EIP91_001885</name>
</gene>
<dbReference type="OrthoDB" id="2754196at2759"/>
<evidence type="ECO:0000259" key="1">
    <source>
        <dbReference type="Pfam" id="PF12937"/>
    </source>
</evidence>
<dbReference type="STRING" id="92696.A0A4R0RFG8"/>